<dbReference type="InterPro" id="IPR010982">
    <property type="entry name" value="Lambda_DNA-bd_dom_sf"/>
</dbReference>
<proteinExistence type="predicted"/>
<protein>
    <submittedName>
        <fullName evidence="1">Uncharacterized protein</fullName>
    </submittedName>
</protein>
<dbReference type="RefSeq" id="WP_090048190.1">
    <property type="nucleotide sequence ID" value="NZ_FNCC01000004.1"/>
</dbReference>
<accession>A0A1G7Q5A2</accession>
<organism evidence="1 2">
    <name type="scientific">Lentzea fradiae</name>
    <dbReference type="NCBI Taxonomy" id="200378"/>
    <lineage>
        <taxon>Bacteria</taxon>
        <taxon>Bacillati</taxon>
        <taxon>Actinomycetota</taxon>
        <taxon>Actinomycetes</taxon>
        <taxon>Pseudonocardiales</taxon>
        <taxon>Pseudonocardiaceae</taxon>
        <taxon>Lentzea</taxon>
    </lineage>
</organism>
<dbReference type="AlphaFoldDB" id="A0A1G7Q5A2"/>
<dbReference type="Gene3D" id="1.10.260.40">
    <property type="entry name" value="lambda repressor-like DNA-binding domains"/>
    <property type="match status" value="1"/>
</dbReference>
<keyword evidence="2" id="KW-1185">Reference proteome</keyword>
<dbReference type="STRING" id="200378.SAMN05216553_104270"/>
<name>A0A1G7Q5A2_9PSEU</name>
<evidence type="ECO:0000313" key="1">
    <source>
        <dbReference type="EMBL" id="SDF93757.1"/>
    </source>
</evidence>
<gene>
    <name evidence="1" type="ORF">SAMN05216553_104270</name>
</gene>
<sequence length="294" mass="32713">MSEFAEELTRAVEASGLSLERIQRHLESRGVQVSQSTLSYWRRGRSRPERPESLSAVAALEEILRLETGALTGRLGDRRPRGRWVERTTALEGIWAAAAIDLGREIARVDHLLPVPARYLNVRDRASIGKDRREVEIRVSTVIEAFEDGVDRVLLAKTADGTDRSPGDVVAEGSCRLGRVRKDAEHKLLVAEIILDRVLRAGDTGLVDLRLLSDPGADSSRVDRTFLRPLRNYLLEVEFHPDAVPVRCHSFTKQGPDAPAVDTGELWIGTTAAAHLLVHEAQAGHVHGIRWEWE</sequence>
<reference evidence="2" key="1">
    <citation type="submission" date="2016-10" db="EMBL/GenBank/DDBJ databases">
        <authorList>
            <person name="Varghese N."/>
            <person name="Submissions S."/>
        </authorList>
    </citation>
    <scope>NUCLEOTIDE SEQUENCE [LARGE SCALE GENOMIC DNA]</scope>
    <source>
        <strain evidence="2">CGMCC 4.3506</strain>
    </source>
</reference>
<evidence type="ECO:0000313" key="2">
    <source>
        <dbReference type="Proteomes" id="UP000199623"/>
    </source>
</evidence>
<dbReference type="GO" id="GO:0003677">
    <property type="term" value="F:DNA binding"/>
    <property type="evidence" value="ECO:0007669"/>
    <property type="project" value="InterPro"/>
</dbReference>
<dbReference type="Proteomes" id="UP000199623">
    <property type="component" value="Unassembled WGS sequence"/>
</dbReference>
<dbReference type="EMBL" id="FNCC01000004">
    <property type="protein sequence ID" value="SDF93757.1"/>
    <property type="molecule type" value="Genomic_DNA"/>
</dbReference>
<dbReference type="OrthoDB" id="3690688at2"/>